<dbReference type="OMA" id="TIYWIAR"/>
<protein>
    <recommendedName>
        <fullName evidence="6">Serine proteinase stubble</fullName>
    </recommendedName>
</protein>
<dbReference type="eggNOG" id="KOG3627">
    <property type="taxonomic scope" value="Eukaryota"/>
</dbReference>
<dbReference type="KEGG" id="cqu:CpipJ_CPIJ008569"/>
<dbReference type="EMBL" id="DS232008">
    <property type="protein sequence ID" value="EDS31521.1"/>
    <property type="molecule type" value="Genomic_DNA"/>
</dbReference>
<dbReference type="VEuPathDB" id="VectorBase:CQUJHB011399"/>
<dbReference type="AlphaFoldDB" id="B0WN81"/>
<dbReference type="InParanoid" id="B0WN81"/>
<evidence type="ECO:0000313" key="5">
    <source>
        <dbReference type="Proteomes" id="UP000002320"/>
    </source>
</evidence>
<dbReference type="OrthoDB" id="414661at2759"/>
<name>B0WN81_CULQU</name>
<feature type="signal peptide" evidence="2">
    <location>
        <begin position="1"/>
        <end position="20"/>
    </location>
</feature>
<keyword evidence="5" id="KW-1185">Reference proteome</keyword>
<accession>B0WN81</accession>
<proteinExistence type="predicted"/>
<dbReference type="STRING" id="7176.B0WN81"/>
<feature type="region of interest" description="Disordered" evidence="1">
    <location>
        <begin position="95"/>
        <end position="196"/>
    </location>
</feature>
<dbReference type="HOGENOM" id="CLU_769994_0_0_1"/>
<reference evidence="3" key="1">
    <citation type="submission" date="2007-03" db="EMBL/GenBank/DDBJ databases">
        <title>Annotation of Culex pipiens quinquefasciatus.</title>
        <authorList>
            <consortium name="The Broad Institute Genome Sequencing Platform"/>
            <person name="Atkinson P.W."/>
            <person name="Hemingway J."/>
            <person name="Christensen B.M."/>
            <person name="Higgs S."/>
            <person name="Kodira C."/>
            <person name="Hannick L."/>
            <person name="Megy K."/>
            <person name="O'Leary S."/>
            <person name="Pearson M."/>
            <person name="Haas B.J."/>
            <person name="Mauceli E."/>
            <person name="Wortman J.R."/>
            <person name="Lee N.H."/>
            <person name="Guigo R."/>
            <person name="Stanke M."/>
            <person name="Alvarado L."/>
            <person name="Amedeo P."/>
            <person name="Antoine C.H."/>
            <person name="Arensburger P."/>
            <person name="Bidwell S.L."/>
            <person name="Crawford M."/>
            <person name="Camaro F."/>
            <person name="Devon K."/>
            <person name="Engels R."/>
            <person name="Hammond M."/>
            <person name="Howarth C."/>
            <person name="Koehrsen M."/>
            <person name="Lawson D."/>
            <person name="Montgomery P."/>
            <person name="Nene V."/>
            <person name="Nusbaum C."/>
            <person name="Puiu D."/>
            <person name="Romero-Severson J."/>
            <person name="Severson D.W."/>
            <person name="Shumway M."/>
            <person name="Sisk P."/>
            <person name="Stolte C."/>
            <person name="Zeng Q."/>
            <person name="Eisenstadt E."/>
            <person name="Fraser-Liggett C."/>
            <person name="Strausberg R."/>
            <person name="Galagan J."/>
            <person name="Birren B."/>
            <person name="Collins F.H."/>
        </authorList>
    </citation>
    <scope>NUCLEOTIDE SEQUENCE [LARGE SCALE GENOMIC DNA]</scope>
    <source>
        <strain evidence="3">JHB</strain>
    </source>
</reference>
<dbReference type="VEuPathDB" id="VectorBase:CPIJ008569"/>
<feature type="compositionally biased region" description="Polar residues" evidence="1">
    <location>
        <begin position="175"/>
        <end position="196"/>
    </location>
</feature>
<keyword evidence="2" id="KW-0732">Signal</keyword>
<evidence type="ECO:0000256" key="2">
    <source>
        <dbReference type="SAM" id="SignalP"/>
    </source>
</evidence>
<organism>
    <name type="scientific">Culex quinquefasciatus</name>
    <name type="common">Southern house mosquito</name>
    <name type="synonym">Culex pungens</name>
    <dbReference type="NCBI Taxonomy" id="7176"/>
    <lineage>
        <taxon>Eukaryota</taxon>
        <taxon>Metazoa</taxon>
        <taxon>Ecdysozoa</taxon>
        <taxon>Arthropoda</taxon>
        <taxon>Hexapoda</taxon>
        <taxon>Insecta</taxon>
        <taxon>Pterygota</taxon>
        <taxon>Neoptera</taxon>
        <taxon>Endopterygota</taxon>
        <taxon>Diptera</taxon>
        <taxon>Nematocera</taxon>
        <taxon>Culicoidea</taxon>
        <taxon>Culicidae</taxon>
        <taxon>Culicinae</taxon>
        <taxon>Culicini</taxon>
        <taxon>Culex</taxon>
        <taxon>Culex</taxon>
    </lineage>
</organism>
<evidence type="ECO:0000313" key="4">
    <source>
        <dbReference type="EnsemblMetazoa" id="CPIJ008569-PA"/>
    </source>
</evidence>
<sequence>MWSRWKASILLVTIYWIARASSGSAATSQYNNFKITPKPCTVNGIEGTCMFVWECIKSEGQHVGVCMDSFMFGSCCSHNLTDNVIPQNYHQTVTYRPKPGGSNKYKPPKPSTFVSSNGYTTIYRPGNGGTLVIRPSHNQQQHQYQHQHHHYHKPQQSSSSSSSSSFSSSSSSSQNAVISQQHFSQKPTEGTVNKHSTLSTPAQLDLEMAASSMATGISTTHWQVTTEPSFITKTRPPKPSKPSKKPILSISNNIQSTALKPKPSAKPTKPTTTTVKYTTTTSIVSTTTPRTTTTTPAPTYPTTEAFESSTSSYFGTNTSLGAVVVSSSSVIDGEGYSSSPELYTAAPGRYTLSAARNYDF</sequence>
<reference evidence="4" key="2">
    <citation type="submission" date="2020-05" db="UniProtKB">
        <authorList>
            <consortium name="EnsemblMetazoa"/>
        </authorList>
    </citation>
    <scope>IDENTIFICATION</scope>
    <source>
        <strain evidence="4">JHB</strain>
    </source>
</reference>
<evidence type="ECO:0000256" key="1">
    <source>
        <dbReference type="SAM" id="MobiDB-lite"/>
    </source>
</evidence>
<feature type="compositionally biased region" description="Low complexity" evidence="1">
    <location>
        <begin position="260"/>
        <end position="277"/>
    </location>
</feature>
<feature type="chain" id="PRO_5014566875" description="Serine proteinase stubble" evidence="2">
    <location>
        <begin position="21"/>
        <end position="360"/>
    </location>
</feature>
<evidence type="ECO:0008006" key="6">
    <source>
        <dbReference type="Google" id="ProtNLM"/>
    </source>
</evidence>
<gene>
    <name evidence="4" type="primary">6040828</name>
    <name evidence="3" type="ORF">CpipJ_CPIJ008569</name>
</gene>
<dbReference type="Proteomes" id="UP000002320">
    <property type="component" value="Unassembled WGS sequence"/>
</dbReference>
<feature type="compositionally biased region" description="Low complexity" evidence="1">
    <location>
        <begin position="154"/>
        <end position="174"/>
    </location>
</feature>
<dbReference type="EnsemblMetazoa" id="CPIJ008569-RA">
    <property type="protein sequence ID" value="CPIJ008569-PA"/>
    <property type="gene ID" value="CPIJ008569"/>
</dbReference>
<feature type="compositionally biased region" description="Basic residues" evidence="1">
    <location>
        <begin position="235"/>
        <end position="244"/>
    </location>
</feature>
<feature type="region of interest" description="Disordered" evidence="1">
    <location>
        <begin position="225"/>
        <end position="277"/>
    </location>
</feature>
<evidence type="ECO:0000313" key="3">
    <source>
        <dbReference type="EMBL" id="EDS31521.1"/>
    </source>
</evidence>